<dbReference type="AlphaFoldDB" id="A0A2N8TYL4"/>
<dbReference type="SUPFAM" id="SSF55961">
    <property type="entry name" value="Bet v1-like"/>
    <property type="match status" value="1"/>
</dbReference>
<keyword evidence="2" id="KW-1185">Reference proteome</keyword>
<evidence type="ECO:0000313" key="1">
    <source>
        <dbReference type="EMBL" id="PNG24115.1"/>
    </source>
</evidence>
<organism evidence="1 2">
    <name type="scientific">Streptomyces cahuitamycinicus</name>
    <dbReference type="NCBI Taxonomy" id="2070367"/>
    <lineage>
        <taxon>Bacteria</taxon>
        <taxon>Bacillati</taxon>
        <taxon>Actinomycetota</taxon>
        <taxon>Actinomycetes</taxon>
        <taxon>Kitasatosporales</taxon>
        <taxon>Streptomycetaceae</taxon>
        <taxon>Streptomyces</taxon>
    </lineage>
</organism>
<sequence>MSGQFEATTEIDRPIEAVFDYLADGRNDPQFSPRVLRIERVPQTPTVVGTVFRSTVKDAGVKTARELRITELEAPARMRWTEVSKNSVAVTEGGYDLEPLADGRTRVRLHNVLEGHGLGKLLVGLALTAARKDAPAFAARIKAAAEAAIPPR</sequence>
<dbReference type="EMBL" id="POUC01000001">
    <property type="protein sequence ID" value="PNG24115.1"/>
    <property type="molecule type" value="Genomic_DNA"/>
</dbReference>
<proteinExistence type="predicted"/>
<accession>A0A2N8TYL4</accession>
<dbReference type="RefSeq" id="WP_102907006.1">
    <property type="nucleotide sequence ID" value="NZ_POUC01000001.1"/>
</dbReference>
<comment type="caution">
    <text evidence="1">The sequence shown here is derived from an EMBL/GenBank/DDBJ whole genome shotgun (WGS) entry which is preliminary data.</text>
</comment>
<dbReference type="OrthoDB" id="4461956at2"/>
<name>A0A2N8TYL4_9ACTN</name>
<dbReference type="Pfam" id="PF10604">
    <property type="entry name" value="Polyketide_cyc2"/>
    <property type="match status" value="1"/>
</dbReference>
<dbReference type="Gene3D" id="3.30.530.20">
    <property type="match status" value="1"/>
</dbReference>
<reference evidence="1 2" key="1">
    <citation type="submission" date="2018-01" db="EMBL/GenBank/DDBJ databases">
        <title>Draft genome sequence of Streptomyces sp. 13K301.</title>
        <authorList>
            <person name="Sahin N."/>
            <person name="Saygin H."/>
            <person name="Ay H."/>
        </authorList>
    </citation>
    <scope>NUCLEOTIDE SEQUENCE [LARGE SCALE GENOMIC DNA]</scope>
    <source>
        <strain evidence="1 2">13K301</strain>
    </source>
</reference>
<evidence type="ECO:0000313" key="2">
    <source>
        <dbReference type="Proteomes" id="UP000235943"/>
    </source>
</evidence>
<protein>
    <submittedName>
        <fullName evidence="1">Polyketide cyclase</fullName>
    </submittedName>
</protein>
<dbReference type="InterPro" id="IPR023393">
    <property type="entry name" value="START-like_dom_sf"/>
</dbReference>
<gene>
    <name evidence="1" type="ORF">C1J00_00290</name>
</gene>
<dbReference type="InterPro" id="IPR019587">
    <property type="entry name" value="Polyketide_cyclase/dehydratase"/>
</dbReference>
<dbReference type="Proteomes" id="UP000235943">
    <property type="component" value="Unassembled WGS sequence"/>
</dbReference>